<dbReference type="Gene3D" id="2.60.40.4070">
    <property type="match status" value="1"/>
</dbReference>
<dbReference type="AlphaFoldDB" id="A0A523UXS5"/>
<dbReference type="Pfam" id="PF13860">
    <property type="entry name" value="FlgD_ig"/>
    <property type="match status" value="1"/>
</dbReference>
<dbReference type="InterPro" id="IPR025965">
    <property type="entry name" value="FlgD/Vpr_Ig-like"/>
</dbReference>
<reference evidence="2 3" key="1">
    <citation type="submission" date="2019-03" db="EMBL/GenBank/DDBJ databases">
        <title>Metabolic potential of uncultured bacteria and archaea associated with petroleum seepage in deep-sea sediments.</title>
        <authorList>
            <person name="Dong X."/>
            <person name="Hubert C."/>
        </authorList>
    </citation>
    <scope>NUCLEOTIDE SEQUENCE [LARGE SCALE GENOMIC DNA]</scope>
    <source>
        <strain evidence="2">E44_bin18</strain>
    </source>
</reference>
<dbReference type="SUPFAM" id="SSF89372">
    <property type="entry name" value="Fucose-specific lectin"/>
    <property type="match status" value="1"/>
</dbReference>
<dbReference type="Gene3D" id="2.60.40.10">
    <property type="entry name" value="Immunoglobulins"/>
    <property type="match status" value="1"/>
</dbReference>
<organism evidence="2 3">
    <name type="scientific">candidate division TA06 bacterium</name>
    <dbReference type="NCBI Taxonomy" id="2250710"/>
    <lineage>
        <taxon>Bacteria</taxon>
        <taxon>Bacteria division TA06</taxon>
    </lineage>
</organism>
<dbReference type="EMBL" id="SOJN01000024">
    <property type="protein sequence ID" value="TET47300.1"/>
    <property type="molecule type" value="Genomic_DNA"/>
</dbReference>
<proteinExistence type="predicted"/>
<accession>A0A523UXS5</accession>
<protein>
    <recommendedName>
        <fullName evidence="1">FlgD/Vpr Ig-like domain-containing protein</fullName>
    </recommendedName>
</protein>
<comment type="caution">
    <text evidence="2">The sequence shown here is derived from an EMBL/GenBank/DDBJ whole genome shotgun (WGS) entry which is preliminary data.</text>
</comment>
<dbReference type="SUPFAM" id="SSF50939">
    <property type="entry name" value="Sialidases"/>
    <property type="match status" value="1"/>
</dbReference>
<dbReference type="Pfam" id="PF17957">
    <property type="entry name" value="Big_7"/>
    <property type="match status" value="1"/>
</dbReference>
<evidence type="ECO:0000313" key="2">
    <source>
        <dbReference type="EMBL" id="TET47300.1"/>
    </source>
</evidence>
<dbReference type="Proteomes" id="UP000315525">
    <property type="component" value="Unassembled WGS sequence"/>
</dbReference>
<gene>
    <name evidence="2" type="ORF">E3J62_01930</name>
</gene>
<dbReference type="Gene3D" id="2.120.10.70">
    <property type="entry name" value="Fucose-specific lectin"/>
    <property type="match status" value="1"/>
</dbReference>
<evidence type="ECO:0000259" key="1">
    <source>
        <dbReference type="Pfam" id="PF13860"/>
    </source>
</evidence>
<dbReference type="InterPro" id="IPR013783">
    <property type="entry name" value="Ig-like_fold"/>
</dbReference>
<evidence type="ECO:0000313" key="3">
    <source>
        <dbReference type="Proteomes" id="UP000315525"/>
    </source>
</evidence>
<name>A0A523UXS5_UNCT6</name>
<dbReference type="InterPro" id="IPR036278">
    <property type="entry name" value="Sialidase_sf"/>
</dbReference>
<feature type="domain" description="FlgD/Vpr Ig-like" evidence="1">
    <location>
        <begin position="685"/>
        <end position="742"/>
    </location>
</feature>
<sequence>MSIKMNHAVMPCYSSRTVRRLLMRLFLLTSVVVLVVLAYASKANGEQYKLISYGEGAVEEPRYRMFSEQTGWSNELSALPVGGAIKWTVLRACPKRHEAILGVISAKDNLHVQVWNGSEWSNLIELVPTFPSSDSRFFDIAYESQSGNAIVVYGIPGSRDLCFRIWDGTSWSEENTTVLPGKGAHPQCWFVLVPDAYSNEIVLFCQSENKKLQASVWDGESWGNSLGDIDKSKRTEHISLGACRQSQSGNVIAVWIPDKGRNVKYIVWDGSGWTKKQESGDLPDGVDGTMLEISADPGSDRVMVGVGDTDGDLAVAMSSGFGFGGFQKVADNCRAVGKKRSWDLMFESQSGNGLLVYADAGDNHLRYKTYEQDWSVEQTGPLLNDKINLLHVQRDAFGDGAVILSLGETKHIESMLWNGSHFSRPQELETDASNNLYRPLDVAYVEDFVPFVSVLSPNGGEAWGVGELHDIAWQISEPALAESVNVYLSTDRGLTWQDLALGVKGDSSIEWEIPNAISDLCLVRVEAYRDGVPFSVDESDNTFSIIDNTPPSVSVIFPNGGETFQVGDTCLISWTASDDVGVCHVDIYYSNNGGFSWNTISVSEVNDSEYEWVVPNTASEFCLVKIEAFDAGLNMSFDISDSLFTIYDPTGVVEGARAGAVPREFVLFQNEPNPFHATTTVKIMAPDYGSINLSIYDCSGRLVNELARETGPGVARLVWDGRDSSGHLVPTGMYFYRLRAETSNGTYVATRKMAVLR</sequence>